<dbReference type="AlphaFoldDB" id="A0A7S0RMA1"/>
<evidence type="ECO:0000313" key="10">
    <source>
        <dbReference type="EMBL" id="CAD8681943.1"/>
    </source>
</evidence>
<dbReference type="EC" id="1.8.3.2" evidence="7"/>
<dbReference type="GO" id="GO:0006457">
    <property type="term" value="P:protein folding"/>
    <property type="evidence" value="ECO:0007669"/>
    <property type="project" value="TreeGrafter"/>
</dbReference>
<comment type="catalytic activity">
    <reaction evidence="7">
        <text>2 R'C(R)SH + O2 = R'C(R)S-S(R)CR' + H2O2</text>
        <dbReference type="Rhea" id="RHEA:17357"/>
        <dbReference type="ChEBI" id="CHEBI:15379"/>
        <dbReference type="ChEBI" id="CHEBI:16240"/>
        <dbReference type="ChEBI" id="CHEBI:16520"/>
        <dbReference type="ChEBI" id="CHEBI:17412"/>
        <dbReference type="EC" id="1.8.3.2"/>
    </reaction>
</comment>
<dbReference type="InterPro" id="IPR039798">
    <property type="entry name" value="Sulfhydryl_oxidase"/>
</dbReference>
<dbReference type="InterPro" id="IPR017905">
    <property type="entry name" value="ERV/ALR_sulphydryl_oxidase"/>
</dbReference>
<dbReference type="PANTHER" id="PTHR22897">
    <property type="entry name" value="QUIESCIN Q6-RELATED SULFHYDRYL OXIDASE"/>
    <property type="match status" value="1"/>
</dbReference>
<dbReference type="EMBL" id="HBFA01031208">
    <property type="protein sequence ID" value="CAD8681943.1"/>
    <property type="molecule type" value="Transcribed_RNA"/>
</dbReference>
<dbReference type="PANTHER" id="PTHR22897:SF8">
    <property type="entry name" value="SULFHYDRYL OXIDASE"/>
    <property type="match status" value="1"/>
</dbReference>
<evidence type="ECO:0000256" key="8">
    <source>
        <dbReference type="SAM" id="MobiDB-lite"/>
    </source>
</evidence>
<dbReference type="InterPro" id="IPR036774">
    <property type="entry name" value="ERV/ALR_sulphydryl_oxid_sf"/>
</dbReference>
<dbReference type="Pfam" id="PF04777">
    <property type="entry name" value="Evr1_Alr"/>
    <property type="match status" value="1"/>
</dbReference>
<evidence type="ECO:0000256" key="5">
    <source>
        <dbReference type="ARBA" id="ARBA00023002"/>
    </source>
</evidence>
<dbReference type="GO" id="GO:0016971">
    <property type="term" value="F:flavin-dependent sulfhydryl oxidase activity"/>
    <property type="evidence" value="ECO:0007669"/>
    <property type="project" value="InterPro"/>
</dbReference>
<comment type="cofactor">
    <cofactor evidence="1 7">
        <name>FAD</name>
        <dbReference type="ChEBI" id="CHEBI:57692"/>
    </cofactor>
</comment>
<evidence type="ECO:0000256" key="6">
    <source>
        <dbReference type="ARBA" id="ARBA00023157"/>
    </source>
</evidence>
<feature type="domain" description="ERV/ALR sulfhydryl oxidase" evidence="9">
    <location>
        <begin position="1"/>
        <end position="76"/>
    </location>
</feature>
<feature type="region of interest" description="Disordered" evidence="8">
    <location>
        <begin position="190"/>
        <end position="296"/>
    </location>
</feature>
<dbReference type="SUPFAM" id="SSF69000">
    <property type="entry name" value="FAD-dependent thiol oxidase"/>
    <property type="match status" value="1"/>
</dbReference>
<dbReference type="PROSITE" id="PS51324">
    <property type="entry name" value="ERV_ALR"/>
    <property type="match status" value="1"/>
</dbReference>
<dbReference type="GO" id="GO:0000139">
    <property type="term" value="C:Golgi membrane"/>
    <property type="evidence" value="ECO:0007669"/>
    <property type="project" value="TreeGrafter"/>
</dbReference>
<evidence type="ECO:0000256" key="7">
    <source>
        <dbReference type="RuleBase" id="RU371123"/>
    </source>
</evidence>
<accession>A0A7S0RMA1</accession>
<evidence type="ECO:0000256" key="4">
    <source>
        <dbReference type="ARBA" id="ARBA00022827"/>
    </source>
</evidence>
<keyword evidence="6" id="KW-1015">Disulfide bond</keyword>
<evidence type="ECO:0000256" key="2">
    <source>
        <dbReference type="ARBA" id="ARBA00022630"/>
    </source>
</evidence>
<keyword evidence="5 7" id="KW-0560">Oxidoreductase</keyword>
<organism evidence="10">
    <name type="scientific">Pyramimonas obovata</name>
    <dbReference type="NCBI Taxonomy" id="1411642"/>
    <lineage>
        <taxon>Eukaryota</taxon>
        <taxon>Viridiplantae</taxon>
        <taxon>Chlorophyta</taxon>
        <taxon>Pyramimonadophyceae</taxon>
        <taxon>Pyramimonadales</taxon>
        <taxon>Pyramimonadaceae</taxon>
        <taxon>Pyramimonas</taxon>
        <taxon>Pyramimonas incertae sedis</taxon>
    </lineage>
</organism>
<protein>
    <recommendedName>
        <fullName evidence="7">Sulfhydryl oxidase</fullName>
        <ecNumber evidence="7">1.8.3.2</ecNumber>
    </recommendedName>
</protein>
<proteinExistence type="predicted"/>
<feature type="compositionally biased region" description="Polar residues" evidence="8">
    <location>
        <begin position="253"/>
        <end position="266"/>
    </location>
</feature>
<reference evidence="10" key="1">
    <citation type="submission" date="2021-01" db="EMBL/GenBank/DDBJ databases">
        <authorList>
            <person name="Corre E."/>
            <person name="Pelletier E."/>
            <person name="Niang G."/>
            <person name="Scheremetjew M."/>
            <person name="Finn R."/>
            <person name="Kale V."/>
            <person name="Holt S."/>
            <person name="Cochrane G."/>
            <person name="Meng A."/>
            <person name="Brown T."/>
            <person name="Cohen L."/>
        </authorList>
    </citation>
    <scope>NUCLEOTIDE SEQUENCE</scope>
    <source>
        <strain evidence="10">CCMP722</strain>
    </source>
</reference>
<gene>
    <name evidence="10" type="ORF">POBO1169_LOCUS15688</name>
</gene>
<feature type="compositionally biased region" description="Basic and acidic residues" evidence="8">
    <location>
        <begin position="276"/>
        <end position="296"/>
    </location>
</feature>
<keyword evidence="2 7" id="KW-0285">Flavoprotein</keyword>
<keyword evidence="3" id="KW-0732">Signal</keyword>
<dbReference type="Gene3D" id="1.20.120.310">
    <property type="entry name" value="ERV/ALR sulfhydryl oxidase domain"/>
    <property type="match status" value="1"/>
</dbReference>
<evidence type="ECO:0000256" key="3">
    <source>
        <dbReference type="ARBA" id="ARBA00022729"/>
    </source>
</evidence>
<evidence type="ECO:0000256" key="1">
    <source>
        <dbReference type="ARBA" id="ARBA00001974"/>
    </source>
</evidence>
<dbReference type="GO" id="GO:0005615">
    <property type="term" value="C:extracellular space"/>
    <property type="evidence" value="ECO:0007669"/>
    <property type="project" value="TreeGrafter"/>
</dbReference>
<sequence length="296" mass="32755">MAAVAGWVDGFFGCAECARHFRQMWAEGGGLETRGHLAAALWLWRAHNMVRARLAQDASTSGKEQWPSVAECEECYLKEARKGTGGLAPNSATEWQSEGVWDETRVFAFLQETFCFQSDTLSCAQFYDPSMQTNDEGVFMWSIITGTLFTLLGLLVCCDPFPTVLTPEQQQRATEIRRKAFAEAADLQYEANRDGMDSEGSYNSADEEEWKREQEAKAAAKAAKEASPEASAATELFIDNSTSLADADDGSHTRTSTVAPISSSKAGENLHRHRNKVDDSRDIVDADEVVERKKEK</sequence>
<evidence type="ECO:0000259" key="9">
    <source>
        <dbReference type="PROSITE" id="PS51324"/>
    </source>
</evidence>
<dbReference type="GO" id="GO:0003756">
    <property type="term" value="F:protein disulfide isomerase activity"/>
    <property type="evidence" value="ECO:0007669"/>
    <property type="project" value="TreeGrafter"/>
</dbReference>
<keyword evidence="4 7" id="KW-0274">FAD</keyword>
<name>A0A7S0RMA1_9CHLO</name>
<feature type="compositionally biased region" description="Basic and acidic residues" evidence="8">
    <location>
        <begin position="209"/>
        <end position="227"/>
    </location>
</feature>